<dbReference type="PANTHER" id="PTHR43788">
    <property type="entry name" value="DNA2/NAM7 HELICASE FAMILY MEMBER"/>
    <property type="match status" value="1"/>
</dbReference>
<feature type="coiled-coil region" evidence="6">
    <location>
        <begin position="593"/>
        <end position="691"/>
    </location>
</feature>
<dbReference type="InterPro" id="IPR041679">
    <property type="entry name" value="DNA2/NAM7-like_C"/>
</dbReference>
<organism evidence="9 10">
    <name type="scientific">Hungatella hathewayi WAL-18680</name>
    <dbReference type="NCBI Taxonomy" id="742737"/>
    <lineage>
        <taxon>Bacteria</taxon>
        <taxon>Bacillati</taxon>
        <taxon>Bacillota</taxon>
        <taxon>Clostridia</taxon>
        <taxon>Lachnospirales</taxon>
        <taxon>Lachnospiraceae</taxon>
        <taxon>Hungatella</taxon>
    </lineage>
</organism>
<keyword evidence="5" id="KW-0067">ATP-binding</keyword>
<feature type="domain" description="DNA2/NAM7 helicase helicase" evidence="7">
    <location>
        <begin position="793"/>
        <end position="862"/>
    </location>
</feature>
<dbReference type="SUPFAM" id="SSF52540">
    <property type="entry name" value="P-loop containing nucleoside triphosphate hydrolases"/>
    <property type="match status" value="1"/>
</dbReference>
<evidence type="ECO:0000256" key="2">
    <source>
        <dbReference type="ARBA" id="ARBA00022741"/>
    </source>
</evidence>
<sequence length="1383" mass="158091">MTPTGTYVEHTLSLSTILWSLSKLELGTSGRLSDDLSIEDYRNDVEGLEKLFFNVGEGTNLMAVSDSLETDVSAMPVFTEHAVNTTKLISILQKIKEVYINKYLTIDTDIRQNASCMDYYGIKVQLFKDHLSKERYEDDNYLGLSHDYYSNDLKMMKDAVDGGMISSNGNLWKELAAYIDAPAREQEGGGNRRDILHPKSNKELELFLQEVLNLKHAPMGKWPSKYMPAFMQQMAVNFATSGKSSGVFGEYGSIFSVNGPPGTGKTTLLKEIVAGNIVEKAKLLAKYEEPDEAFKKHKFKHGDKANGGYSKFHPSWYSFKNDKINDYSVLVTSCNNGAVENITKELPIEAKITDNLKASLSDSEEVKEQLKEIENLFTVSQAVSTEMLYKQQSDKAGEYGEIYFSGYAKQLFGEGAWGLAAVPLGKKSNVKPFYYQVLNPLHWDFYPNNSAIESRKEKYKIARRQFKEQLEKVEKLQEKLAAYGEIAEKKTRTELLSEEETARNCQEIERYRSQIVEWSTRLQEEEGQLAALAPELKMAEAGYQNLRVEYEQCKKEQENIIQQIIDTKKNILETEKSIGRISHFLKNSKYQAAMSLVEEYRLQERRYQQEKQRLSEQFQAAEKAYMHARSELQDTEKRYREKEANLKQMIAMKSKLAAKVDKSQENLKHIRQELEAVMEQYEKKIVEFQKNGDTYGGLVLDDKFVEDFLAEDEEKSTKAQLGNPWTTDAYNREREKLLFYSLQLTREFILSSKCCRENFVLLGQYWGLELGDEKERILFHKQDREEMCGALYQTLFLLVPVISSTFASVGTLLKDVREPGMIGTLIVDEAGQAQPQMAVGSLYRSRRAIIVGDPKQVEPVVTDDLELLKTTYKDDLYRCYRDKTLSVQKCADIMNPFGTYLDNGTDYPDWVGCPLLVHRRCISPMYDISNKISYGGIMKQQTKLPSEKEQRDFVFSKSQWLNVVGDENGNRDHYVVRQGEEVCQILEQAFQKSENPNLYIISPFTSVVRGIKKAIGSYCSSHRESSMAKNHDLGDWMDTNIGTVHTFQGKEANEVIFLLGCDNKKASEGAIKWVNSNIVNVAVTRAKYRLCVIGDGQAWRKNPIVGEMKALIDTFALRYIDEIQKGDLNDNEKAAKYQEAAKQIPSATSFLAESGVDENQEPQYTIETDDFVSDLREVDFFDEDLSDEQLNMLGFHSSQEFGKLEPDVKKNLTMGIKLYELLEPVYQVVEDLDASCCGILFCKALEIQMRRNLVNGLKETCSNYVVKYKNKDVKLSNVNDDYFMLGNIQYVIKGNIIPIGKIFQNLGDPLHGSKWWSVFSKKLHECAEKRNKCCHVELFEWEDMVKLLQLVFERNDNRDTKKINLDGIFFESEVGKQLGSGSC</sequence>
<dbReference type="HOGENOM" id="CLU_004155_0_1_9"/>
<name>G5IF89_9FIRM</name>
<dbReference type="PANTHER" id="PTHR43788:SF8">
    <property type="entry name" value="DNA-BINDING PROTEIN SMUBP-2"/>
    <property type="match status" value="1"/>
</dbReference>
<feature type="coiled-coil region" evidence="6">
    <location>
        <begin position="456"/>
        <end position="563"/>
    </location>
</feature>
<dbReference type="Gene3D" id="3.40.50.300">
    <property type="entry name" value="P-loop containing nucleotide triphosphate hydrolases"/>
    <property type="match status" value="3"/>
</dbReference>
<dbReference type="InterPro" id="IPR050534">
    <property type="entry name" value="Coronavir_polyprotein_1ab"/>
</dbReference>
<dbReference type="InterPro" id="IPR027417">
    <property type="entry name" value="P-loop_NTPase"/>
</dbReference>
<dbReference type="GO" id="GO:0043139">
    <property type="term" value="F:5'-3' DNA helicase activity"/>
    <property type="evidence" value="ECO:0007669"/>
    <property type="project" value="TreeGrafter"/>
</dbReference>
<proteinExistence type="inferred from homology"/>
<evidence type="ECO:0000256" key="4">
    <source>
        <dbReference type="ARBA" id="ARBA00022806"/>
    </source>
</evidence>
<dbReference type="InterPro" id="IPR041677">
    <property type="entry name" value="DNA2/NAM7_AAA_11"/>
</dbReference>
<dbReference type="Pfam" id="PF13086">
    <property type="entry name" value="AAA_11"/>
    <property type="match status" value="1"/>
</dbReference>
<keyword evidence="10" id="KW-1185">Reference proteome</keyword>
<comment type="caution">
    <text evidence="9">The sequence shown here is derived from an EMBL/GenBank/DDBJ whole genome shotgun (WGS) entry which is preliminary data.</text>
</comment>
<keyword evidence="4" id="KW-0347">Helicase</keyword>
<protein>
    <recommendedName>
        <fullName evidence="11">DNA2/NAM7 helicase-like C-terminal domain-containing protein</fullName>
    </recommendedName>
</protein>
<keyword evidence="3" id="KW-0378">Hydrolase</keyword>
<comment type="similarity">
    <text evidence="1">Belongs to the DNA2/NAM7 helicase family.</text>
</comment>
<dbReference type="GO" id="GO:0005524">
    <property type="term" value="F:ATP binding"/>
    <property type="evidence" value="ECO:0007669"/>
    <property type="project" value="UniProtKB-KW"/>
</dbReference>
<evidence type="ECO:0000256" key="1">
    <source>
        <dbReference type="ARBA" id="ARBA00007913"/>
    </source>
</evidence>
<accession>G5IF89</accession>
<evidence type="ECO:0000256" key="3">
    <source>
        <dbReference type="ARBA" id="ARBA00022801"/>
    </source>
</evidence>
<keyword evidence="6" id="KW-0175">Coiled coil</keyword>
<dbReference type="Pfam" id="PF13087">
    <property type="entry name" value="AAA_12"/>
    <property type="match status" value="1"/>
</dbReference>
<feature type="domain" description="DNA2/NAM7 helicase-like C-terminal" evidence="8">
    <location>
        <begin position="920"/>
        <end position="1095"/>
    </location>
</feature>
<keyword evidence="2" id="KW-0547">Nucleotide-binding</keyword>
<evidence type="ECO:0000313" key="10">
    <source>
        <dbReference type="Proteomes" id="UP000005384"/>
    </source>
</evidence>
<evidence type="ECO:0008006" key="11">
    <source>
        <dbReference type="Google" id="ProtNLM"/>
    </source>
</evidence>
<evidence type="ECO:0000256" key="6">
    <source>
        <dbReference type="SAM" id="Coils"/>
    </source>
</evidence>
<dbReference type="GO" id="GO:0016787">
    <property type="term" value="F:hydrolase activity"/>
    <property type="evidence" value="ECO:0007669"/>
    <property type="project" value="UniProtKB-KW"/>
</dbReference>
<dbReference type="PATRIC" id="fig|742737.3.peg.2192"/>
<evidence type="ECO:0000259" key="7">
    <source>
        <dbReference type="Pfam" id="PF13086"/>
    </source>
</evidence>
<evidence type="ECO:0000259" key="8">
    <source>
        <dbReference type="Pfam" id="PF13087"/>
    </source>
</evidence>
<evidence type="ECO:0000256" key="5">
    <source>
        <dbReference type="ARBA" id="ARBA00022840"/>
    </source>
</evidence>
<dbReference type="Proteomes" id="UP000005384">
    <property type="component" value="Unassembled WGS sequence"/>
</dbReference>
<dbReference type="EMBL" id="ADLN01000044">
    <property type="protein sequence ID" value="EHI59835.1"/>
    <property type="molecule type" value="Genomic_DNA"/>
</dbReference>
<evidence type="ECO:0000313" key="9">
    <source>
        <dbReference type="EMBL" id="EHI59835.1"/>
    </source>
</evidence>
<reference evidence="9 10" key="1">
    <citation type="submission" date="2011-08" db="EMBL/GenBank/DDBJ databases">
        <title>The Genome Sequence of Clostridium hathewayi WAL-18680.</title>
        <authorList>
            <consortium name="The Broad Institute Genome Sequencing Platform"/>
            <person name="Earl A."/>
            <person name="Ward D."/>
            <person name="Feldgarden M."/>
            <person name="Gevers D."/>
            <person name="Finegold S.M."/>
            <person name="Summanen P.H."/>
            <person name="Molitoris D.R."/>
            <person name="Song M."/>
            <person name="Daigneault M."/>
            <person name="Allen-Vercoe E."/>
            <person name="Young S.K."/>
            <person name="Zeng Q."/>
            <person name="Gargeya S."/>
            <person name="Fitzgerald M."/>
            <person name="Haas B."/>
            <person name="Abouelleil A."/>
            <person name="Alvarado L."/>
            <person name="Arachchi H.M."/>
            <person name="Berlin A."/>
            <person name="Brown A."/>
            <person name="Chapman S.B."/>
            <person name="Chen Z."/>
            <person name="Dunbar C."/>
            <person name="Freedman E."/>
            <person name="Gearin G."/>
            <person name="Gellesch M."/>
            <person name="Goldberg J."/>
            <person name="Griggs A."/>
            <person name="Gujja S."/>
            <person name="Heiman D."/>
            <person name="Howarth C."/>
            <person name="Larson L."/>
            <person name="Lui A."/>
            <person name="MacDonald P.J.P."/>
            <person name="Montmayeur A."/>
            <person name="Murphy C."/>
            <person name="Neiman D."/>
            <person name="Pearson M."/>
            <person name="Priest M."/>
            <person name="Roberts A."/>
            <person name="Saif S."/>
            <person name="Shea T."/>
            <person name="Shenoy N."/>
            <person name="Sisk P."/>
            <person name="Stolte C."/>
            <person name="Sykes S."/>
            <person name="Wortman J."/>
            <person name="Nusbaum C."/>
            <person name="Birren B."/>
        </authorList>
    </citation>
    <scope>NUCLEOTIDE SEQUENCE [LARGE SCALE GENOMIC DNA]</scope>
    <source>
        <strain evidence="9 10">WAL-18680</strain>
    </source>
</reference>
<gene>
    <name evidence="9" type="ORF">HMPREF9473_02166</name>
</gene>